<comment type="caution">
    <text evidence="1">The sequence shown here is derived from an EMBL/GenBank/DDBJ whole genome shotgun (WGS) entry which is preliminary data.</text>
</comment>
<reference evidence="2" key="1">
    <citation type="journal article" date="2019" name="Int. J. Syst. Evol. Microbiol.">
        <title>The Global Catalogue of Microorganisms (GCM) 10K type strain sequencing project: providing services to taxonomists for standard genome sequencing and annotation.</title>
        <authorList>
            <consortium name="The Broad Institute Genomics Platform"/>
            <consortium name="The Broad Institute Genome Sequencing Center for Infectious Disease"/>
            <person name="Wu L."/>
            <person name="Ma J."/>
        </authorList>
    </citation>
    <scope>NUCLEOTIDE SEQUENCE [LARGE SCALE GENOMIC DNA]</scope>
    <source>
        <strain evidence="2">CGMCC 1.16305</strain>
    </source>
</reference>
<dbReference type="EMBL" id="JBHTCO010000018">
    <property type="protein sequence ID" value="MFC7394087.1"/>
    <property type="molecule type" value="Genomic_DNA"/>
</dbReference>
<proteinExistence type="predicted"/>
<gene>
    <name evidence="1" type="ORF">ACFQRG_14105</name>
</gene>
<dbReference type="InterPro" id="IPR055091">
    <property type="entry name" value="WelO5-like"/>
</dbReference>
<accession>A0ABW2PZG1</accession>
<evidence type="ECO:0000313" key="1">
    <source>
        <dbReference type="EMBL" id="MFC7394087.1"/>
    </source>
</evidence>
<dbReference type="RefSeq" id="WP_380967093.1">
    <property type="nucleotide sequence ID" value="NZ_JBHTCO010000018.1"/>
</dbReference>
<name>A0ABW2PZG1_9BACL</name>
<keyword evidence="2" id="KW-1185">Reference proteome</keyword>
<protein>
    <recommendedName>
        <fullName evidence="3">Prolyl 4-hydroxylase alpha subunit Fe(2+) 2OG dioxygenase domain-containing protein</fullName>
    </recommendedName>
</protein>
<dbReference type="Proteomes" id="UP001596505">
    <property type="component" value="Unassembled WGS sequence"/>
</dbReference>
<dbReference type="Pfam" id="PF22814">
    <property type="entry name" value="WelO5"/>
    <property type="match status" value="1"/>
</dbReference>
<evidence type="ECO:0008006" key="3">
    <source>
        <dbReference type="Google" id="ProtNLM"/>
    </source>
</evidence>
<dbReference type="Gene3D" id="2.60.120.620">
    <property type="entry name" value="q2cbj1_9rhob like domain"/>
    <property type="match status" value="1"/>
</dbReference>
<evidence type="ECO:0000313" key="2">
    <source>
        <dbReference type="Proteomes" id="UP001596505"/>
    </source>
</evidence>
<sequence length="267" mass="30564">MEKTMWSEVIYNSGDTPLGHQHIFDLVNNKCSGIVLRGVLDSQSLSQCQDAIDEYRNRAETSEYTNGSLTTIGPYLARNIETPDVYFDRANTTDELFPKKEFDLRAQVRETLQKVFDFDSIRVANDNGYSYAPCVVRLHGDGVSNPLHNDMIARDCNHTTLSLKKLVAQLSCVVCIQECDFGGELMHYRKVWKPEDEQYKIPRGLGYNHKVVEDVECWKFKPETGDVYLINPTNYHSIEKVGGTERRTLGFFIGFYEDNLKNPVVWG</sequence>
<organism evidence="1 2">
    <name type="scientific">Scopulibacillus cellulosilyticus</name>
    <dbReference type="NCBI Taxonomy" id="2665665"/>
    <lineage>
        <taxon>Bacteria</taxon>
        <taxon>Bacillati</taxon>
        <taxon>Bacillota</taxon>
        <taxon>Bacilli</taxon>
        <taxon>Bacillales</taxon>
        <taxon>Sporolactobacillaceae</taxon>
        <taxon>Scopulibacillus</taxon>
    </lineage>
</organism>